<protein>
    <recommendedName>
        <fullName evidence="4">ADP/GDP-polyphosphate phosphotransferase</fullName>
        <ecNumber evidence="4">2.7.4.-</ecNumber>
    </recommendedName>
    <alternativeName>
        <fullName evidence="4">Polyphosphate kinase PPK2</fullName>
    </alternativeName>
</protein>
<dbReference type="EC" id="2.7.4.-" evidence="4"/>
<dbReference type="PANTHER" id="PTHR34383:SF1">
    <property type="entry name" value="ADP-POLYPHOSPHATE PHOSPHOTRANSFERASE"/>
    <property type="match status" value="1"/>
</dbReference>
<comment type="subunit">
    <text evidence="4">Homotetramer.</text>
</comment>
<name>A0A1I0D3H6_9PROT</name>
<dbReference type="Proteomes" id="UP000183339">
    <property type="component" value="Unassembled WGS sequence"/>
</dbReference>
<dbReference type="InterPro" id="IPR022486">
    <property type="entry name" value="PPK2_PA0141"/>
</dbReference>
<evidence type="ECO:0000256" key="3">
    <source>
        <dbReference type="ARBA" id="ARBA00022777"/>
    </source>
</evidence>
<accession>A0A1I0D3H6</accession>
<comment type="similarity">
    <text evidence="1 4">Belongs to the polyphosphate kinase 2 (PPK2) family. Class I subfamily.</text>
</comment>
<keyword evidence="3 4" id="KW-0418">Kinase</keyword>
<organism evidence="6 7">
    <name type="scientific">Nitrosospira multiformis</name>
    <dbReference type="NCBI Taxonomy" id="1231"/>
    <lineage>
        <taxon>Bacteria</taxon>
        <taxon>Pseudomonadati</taxon>
        <taxon>Pseudomonadota</taxon>
        <taxon>Betaproteobacteria</taxon>
        <taxon>Nitrosomonadales</taxon>
        <taxon>Nitrosomonadaceae</taxon>
        <taxon>Nitrosospira</taxon>
    </lineage>
</organism>
<feature type="domain" description="Polyphosphate kinase-2-related" evidence="5">
    <location>
        <begin position="17"/>
        <end position="243"/>
    </location>
</feature>
<dbReference type="NCBIfam" id="TIGR03707">
    <property type="entry name" value="PPK2_P_aer"/>
    <property type="match status" value="1"/>
</dbReference>
<keyword evidence="2 4" id="KW-0808">Transferase</keyword>
<dbReference type="PIRSF" id="PIRSF028756">
    <property type="entry name" value="PPK2_prd"/>
    <property type="match status" value="1"/>
</dbReference>
<dbReference type="EMBL" id="FOHI01000004">
    <property type="protein sequence ID" value="SET26018.1"/>
    <property type="molecule type" value="Genomic_DNA"/>
</dbReference>
<dbReference type="InterPro" id="IPR022488">
    <property type="entry name" value="PPK2-related"/>
</dbReference>
<dbReference type="GO" id="GO:0008976">
    <property type="term" value="F:polyphosphate kinase activity"/>
    <property type="evidence" value="ECO:0007669"/>
    <property type="project" value="UniProtKB-UniRule"/>
</dbReference>
<dbReference type="PANTHER" id="PTHR34383">
    <property type="entry name" value="POLYPHOSPHATE:AMP PHOSPHOTRANSFERASE-RELATED"/>
    <property type="match status" value="1"/>
</dbReference>
<sequence>MSKKEDKKEKEAHASEISKEDYEDTLYKLQVELVKLQRHLIECGDKILIIMEGRDASGKDGTIKRITEHLSPRETRVVALGKPSDRDRNTWYFQRYVQYLPAAQELVLFNRSWYNRAGVEKVMGFCTDAEYEEFMGSVVEFELMLIRSGIKLLKYYLDISKPEQEKRLSQRRKDPLAQWKISALDGYALEKWDEYTLARDKMLTYTHNLITPWIIVHADDKQLTRLNVIKDMLSRLDYEDKDEHLILPDPQIVSIFTASFIEEGLLAV</sequence>
<dbReference type="SUPFAM" id="SSF52540">
    <property type="entry name" value="P-loop containing nucleoside triphosphate hydrolases"/>
    <property type="match status" value="1"/>
</dbReference>
<evidence type="ECO:0000256" key="1">
    <source>
        <dbReference type="ARBA" id="ARBA00009924"/>
    </source>
</evidence>
<gene>
    <name evidence="6" type="ORF">SAMN05216412_104204</name>
</gene>
<evidence type="ECO:0000259" key="5">
    <source>
        <dbReference type="Pfam" id="PF03976"/>
    </source>
</evidence>
<dbReference type="GO" id="GO:0006793">
    <property type="term" value="P:phosphorus metabolic process"/>
    <property type="evidence" value="ECO:0007669"/>
    <property type="project" value="InterPro"/>
</dbReference>
<evidence type="ECO:0000313" key="6">
    <source>
        <dbReference type="EMBL" id="SET26018.1"/>
    </source>
</evidence>
<comment type="function">
    <text evidence="4">Uses inorganic polyphosphate (polyP) as a donor to convert GDP to GTP or ADP to ATP.</text>
</comment>
<evidence type="ECO:0000313" key="7">
    <source>
        <dbReference type="Proteomes" id="UP000183339"/>
    </source>
</evidence>
<reference evidence="6 7" key="1">
    <citation type="submission" date="2016-10" db="EMBL/GenBank/DDBJ databases">
        <authorList>
            <person name="de Groot N.N."/>
        </authorList>
    </citation>
    <scope>NUCLEOTIDE SEQUENCE [LARGE SCALE GENOMIC DNA]</scope>
    <source>
        <strain evidence="6 7">Nl7</strain>
    </source>
</reference>
<evidence type="ECO:0000256" key="2">
    <source>
        <dbReference type="ARBA" id="ARBA00022679"/>
    </source>
</evidence>
<dbReference type="OrthoDB" id="9775224at2"/>
<dbReference type="AlphaFoldDB" id="A0A1I0D3H6"/>
<dbReference type="InterPro" id="IPR027417">
    <property type="entry name" value="P-loop_NTPase"/>
</dbReference>
<dbReference type="RefSeq" id="WP_074707085.1">
    <property type="nucleotide sequence ID" value="NZ_FOHI01000004.1"/>
</dbReference>
<dbReference type="Gene3D" id="3.40.50.300">
    <property type="entry name" value="P-loop containing nucleotide triphosphate hydrolases"/>
    <property type="match status" value="1"/>
</dbReference>
<dbReference type="InterPro" id="IPR016898">
    <property type="entry name" value="Polyphosphate_phosphotransfera"/>
</dbReference>
<evidence type="ECO:0000256" key="4">
    <source>
        <dbReference type="RuleBase" id="RU369062"/>
    </source>
</evidence>
<dbReference type="Pfam" id="PF03976">
    <property type="entry name" value="PPK2"/>
    <property type="match status" value="1"/>
</dbReference>
<proteinExistence type="inferred from homology"/>